<organism evidence="2 3">
    <name type="scientific">Lentinula lateritia</name>
    <dbReference type="NCBI Taxonomy" id="40482"/>
    <lineage>
        <taxon>Eukaryota</taxon>
        <taxon>Fungi</taxon>
        <taxon>Dikarya</taxon>
        <taxon>Basidiomycota</taxon>
        <taxon>Agaricomycotina</taxon>
        <taxon>Agaricomycetes</taxon>
        <taxon>Agaricomycetidae</taxon>
        <taxon>Agaricales</taxon>
        <taxon>Marasmiineae</taxon>
        <taxon>Omphalotaceae</taxon>
        <taxon>Lentinula</taxon>
    </lineage>
</organism>
<dbReference type="InterPro" id="IPR052953">
    <property type="entry name" value="Ser-rich/MCO-related"/>
</dbReference>
<comment type="caution">
    <text evidence="2">The sequence shown here is derived from an EMBL/GenBank/DDBJ whole genome shotgun (WGS) entry which is preliminary data.</text>
</comment>
<keyword evidence="1" id="KW-0812">Transmembrane</keyword>
<keyword evidence="1" id="KW-1133">Transmembrane helix</keyword>
<proteinExistence type="predicted"/>
<name>A0ABQ8W0F7_9AGAR</name>
<evidence type="ECO:0000256" key="1">
    <source>
        <dbReference type="SAM" id="Phobius"/>
    </source>
</evidence>
<dbReference type="PANTHER" id="PTHR34883:SF15">
    <property type="entry name" value="EXTRACELLULAR SERINE-RICH PROTEIN"/>
    <property type="match status" value="1"/>
</dbReference>
<feature type="transmembrane region" description="Helical" evidence="1">
    <location>
        <begin position="56"/>
        <end position="75"/>
    </location>
</feature>
<dbReference type="EMBL" id="JANVFT010000002">
    <property type="protein sequence ID" value="KAJ4501360.1"/>
    <property type="molecule type" value="Genomic_DNA"/>
</dbReference>
<accession>A0ABQ8W0F7</accession>
<dbReference type="Gene3D" id="2.60.40.420">
    <property type="entry name" value="Cupredoxins - blue copper proteins"/>
    <property type="match status" value="1"/>
</dbReference>
<gene>
    <name evidence="2" type="ORF">C8R41DRAFT_201465</name>
</gene>
<protein>
    <recommendedName>
        <fullName evidence="4">Cupredoxin</fullName>
    </recommendedName>
</protein>
<reference evidence="2" key="1">
    <citation type="submission" date="2022-08" db="EMBL/GenBank/DDBJ databases">
        <title>A Global Phylogenomic Analysis of the Shiitake Genus Lentinula.</title>
        <authorList>
            <consortium name="DOE Joint Genome Institute"/>
            <person name="Sierra-Patev S."/>
            <person name="Min B."/>
            <person name="Naranjo-Ortiz M."/>
            <person name="Looney B."/>
            <person name="Konkel Z."/>
            <person name="Slot J.C."/>
            <person name="Sakamoto Y."/>
            <person name="Steenwyk J.L."/>
            <person name="Rokas A."/>
            <person name="Carro J."/>
            <person name="Camarero S."/>
            <person name="Ferreira P."/>
            <person name="Molpeceres G."/>
            <person name="Ruiz-Duenas F.J."/>
            <person name="Serrano A."/>
            <person name="Henrissat B."/>
            <person name="Drula E."/>
            <person name="Hughes K.W."/>
            <person name="Mata J.L."/>
            <person name="Ishikawa N.K."/>
            <person name="Vargas-Isla R."/>
            <person name="Ushijima S."/>
            <person name="Smith C.A."/>
            <person name="Ahrendt S."/>
            <person name="Andreopoulos W."/>
            <person name="He G."/>
            <person name="Labutti K."/>
            <person name="Lipzen A."/>
            <person name="Ng V."/>
            <person name="Riley R."/>
            <person name="Sandor L."/>
            <person name="Barry K."/>
            <person name="Martinez A.T."/>
            <person name="Xiao Y."/>
            <person name="Gibbons J.G."/>
            <person name="Terashima K."/>
            <person name="Grigoriev I.V."/>
            <person name="Hibbett D.S."/>
        </authorList>
    </citation>
    <scope>NUCLEOTIDE SEQUENCE</scope>
    <source>
        <strain evidence="2">RHP3577 ss4</strain>
    </source>
</reference>
<dbReference type="SUPFAM" id="SSF49503">
    <property type="entry name" value="Cupredoxins"/>
    <property type="match status" value="1"/>
</dbReference>
<evidence type="ECO:0000313" key="2">
    <source>
        <dbReference type="EMBL" id="KAJ4501360.1"/>
    </source>
</evidence>
<sequence>MGIWNLTKIDVVTDIRSSERTYKRHGAANCPLSFVLQHPLYPFPFPSPSFTEQRSFRLAVPVTVIFISTSIIPFSSIKMRFFALVAALCQLSLPKLLLSSWVVIPQLLTTRHRSVNATNGDVIQFQFVSKNHTLTQSSFAAPCTPLAGGVDSGFQAVATNATTFPVWSFTLTNTSAPLWFYCAQPLRKRWNGVCRQPNCCKELRGFPGCRSRYRYQLHHDQLNRQCSNFRDLHRVYRFWIHRSKC</sequence>
<keyword evidence="1" id="KW-0472">Membrane</keyword>
<dbReference type="InterPro" id="IPR008972">
    <property type="entry name" value="Cupredoxin"/>
</dbReference>
<dbReference type="Proteomes" id="UP001150217">
    <property type="component" value="Unassembled WGS sequence"/>
</dbReference>
<evidence type="ECO:0008006" key="4">
    <source>
        <dbReference type="Google" id="ProtNLM"/>
    </source>
</evidence>
<evidence type="ECO:0000313" key="3">
    <source>
        <dbReference type="Proteomes" id="UP001150217"/>
    </source>
</evidence>
<feature type="transmembrane region" description="Helical" evidence="1">
    <location>
        <begin position="81"/>
        <end position="104"/>
    </location>
</feature>
<dbReference type="PANTHER" id="PTHR34883">
    <property type="entry name" value="SERINE-RICH PROTEIN, PUTATIVE-RELATED-RELATED"/>
    <property type="match status" value="1"/>
</dbReference>
<keyword evidence="3" id="KW-1185">Reference proteome</keyword>